<evidence type="ECO:0000256" key="2">
    <source>
        <dbReference type="SAM" id="MobiDB-lite"/>
    </source>
</evidence>
<evidence type="ECO:0000256" key="1">
    <source>
        <dbReference type="SAM" id="Coils"/>
    </source>
</evidence>
<feature type="coiled-coil region" evidence="1">
    <location>
        <begin position="352"/>
        <end position="379"/>
    </location>
</feature>
<dbReference type="SMART" id="SM00444">
    <property type="entry name" value="GYF"/>
    <property type="match status" value="1"/>
</dbReference>
<evidence type="ECO:0000313" key="5">
    <source>
        <dbReference type="Proteomes" id="UP000728185"/>
    </source>
</evidence>
<proteinExistence type="predicted"/>
<dbReference type="PROSITE" id="PS50829">
    <property type="entry name" value="GYF"/>
    <property type="match status" value="1"/>
</dbReference>
<gene>
    <name evidence="4" type="ORF">FBUS_07673</name>
</gene>
<dbReference type="AlphaFoldDB" id="A0A8E0VN79"/>
<feature type="domain" description="GYF" evidence="3">
    <location>
        <begin position="139"/>
        <end position="187"/>
    </location>
</feature>
<feature type="region of interest" description="Disordered" evidence="2">
    <location>
        <begin position="1"/>
        <end position="29"/>
    </location>
</feature>
<sequence>VENTEILPDDWESVGVDSSGPSSKSRERFNSFAHSDLPPVAEQCGLRADSEHLMEEFASLRVYSKSCSLEPPPGFSILPQVQLSSTGIPVTKSAALSPSVSHSNISTSPILHANVESSISEDMNSARQTPGISSQPLPTCKWFYIDSVGKIQGPFGNLQMSGWMAAGFLPLGIELRRDCDECFLTLADHMNLAGRVPFWDGYSVKPLTRSNIGVLAQALSNSTGRPFDKFRWASGNSLEALSTASANPLVPHFTTPSVVGPSTTAVAAAAAATAVFFATATQQAARIASSGRPQPTQHQQQSTVPMISTTMTTSEALPAAAVLPSTSPLLSTQSAIDLMNGNQEFLRLYTEAQTLAAHAAKVEAERKELVEKLAVINSTAAKLFTSVSTTDFPLVQGAEMETFPAEVSVPPSRCWVTTESNVQTDILGSCTTETDFAVRLTKSSPIPVPDVERTESTSSFHPHYPNQEISDDKTGEEAFDLHSEPISTDHQFVSDSLLPESNKDSRNVGGDGNVKKSTRKKSKKTKKKLTAEQERQLAWEAEFERRKHAALERKLIEEAAARQIAEEEAVAIAEEQLAAIQEQNRLMMEQRRREAQRAKADSQLEQLRLPQSARWGTGIASGSHGAEHKRREALFAEQVAAQLSASETFAAAKHPQAWSTLATSDTKRMIPVGKVPSVCSAIAAGPTVTPSVPAKAELSTFRAPELSDLLKTKPSSGRVNQGQKTAAPQVATTSAKLTVFPTLVSGPGTHASSGTSIWDLPSDGKVDNAACKSFKKQKRKVVEFIETSLGRSKRISKFSKAFLEKRALVLNAVP</sequence>
<keyword evidence="5" id="KW-1185">Reference proteome</keyword>
<dbReference type="EMBL" id="LUCM01003867">
    <property type="protein sequence ID" value="KAA0195212.1"/>
    <property type="molecule type" value="Genomic_DNA"/>
</dbReference>
<keyword evidence="1" id="KW-0175">Coiled coil</keyword>
<protein>
    <recommendedName>
        <fullName evidence="3">GYF domain-containing protein</fullName>
    </recommendedName>
</protein>
<dbReference type="OrthoDB" id="48509at2759"/>
<evidence type="ECO:0000313" key="4">
    <source>
        <dbReference type="EMBL" id="KAA0195212.1"/>
    </source>
</evidence>
<feature type="compositionally biased region" description="Basic residues" evidence="2">
    <location>
        <begin position="516"/>
        <end position="528"/>
    </location>
</feature>
<organism evidence="4 5">
    <name type="scientific">Fasciolopsis buskii</name>
    <dbReference type="NCBI Taxonomy" id="27845"/>
    <lineage>
        <taxon>Eukaryota</taxon>
        <taxon>Metazoa</taxon>
        <taxon>Spiralia</taxon>
        <taxon>Lophotrochozoa</taxon>
        <taxon>Platyhelminthes</taxon>
        <taxon>Trematoda</taxon>
        <taxon>Digenea</taxon>
        <taxon>Plagiorchiida</taxon>
        <taxon>Echinostomata</taxon>
        <taxon>Echinostomatoidea</taxon>
        <taxon>Fasciolidae</taxon>
        <taxon>Fasciolopsis</taxon>
    </lineage>
</organism>
<name>A0A8E0VN79_9TREM</name>
<reference evidence="4" key="1">
    <citation type="submission" date="2019-05" db="EMBL/GenBank/DDBJ databases">
        <title>Annotation for the trematode Fasciolopsis buski.</title>
        <authorList>
            <person name="Choi Y.-J."/>
        </authorList>
    </citation>
    <scope>NUCLEOTIDE SEQUENCE</scope>
    <source>
        <strain evidence="4">HT</strain>
        <tissue evidence="4">Whole worm</tissue>
    </source>
</reference>
<feature type="region of interest" description="Disordered" evidence="2">
    <location>
        <begin position="497"/>
        <end position="531"/>
    </location>
</feature>
<comment type="caution">
    <text evidence="4">The sequence shown here is derived from an EMBL/GenBank/DDBJ whole genome shotgun (WGS) entry which is preliminary data.</text>
</comment>
<feature type="coiled-coil region" evidence="1">
    <location>
        <begin position="548"/>
        <end position="593"/>
    </location>
</feature>
<dbReference type="InterPro" id="IPR003169">
    <property type="entry name" value="GYF"/>
</dbReference>
<dbReference type="InterPro" id="IPR035445">
    <property type="entry name" value="GYF-like_dom_sf"/>
</dbReference>
<evidence type="ECO:0000259" key="3">
    <source>
        <dbReference type="PROSITE" id="PS50829"/>
    </source>
</evidence>
<feature type="region of interest" description="Disordered" evidence="2">
    <location>
        <begin position="446"/>
        <end position="471"/>
    </location>
</feature>
<accession>A0A8E0VN79</accession>
<dbReference type="Gene3D" id="3.30.1490.40">
    <property type="match status" value="1"/>
</dbReference>
<dbReference type="SUPFAM" id="SSF55277">
    <property type="entry name" value="GYF domain"/>
    <property type="match status" value="1"/>
</dbReference>
<feature type="non-terminal residue" evidence="4">
    <location>
        <position position="814"/>
    </location>
</feature>
<dbReference type="Proteomes" id="UP000728185">
    <property type="component" value="Unassembled WGS sequence"/>
</dbReference>
<dbReference type="Pfam" id="PF02213">
    <property type="entry name" value="GYF"/>
    <property type="match status" value="1"/>
</dbReference>